<keyword evidence="8 16" id="KW-1133">Transmembrane helix</keyword>
<dbReference type="EC" id="2.4.2.-" evidence="15"/>
<keyword evidence="5" id="KW-0548">Nucleotidyltransferase</keyword>
<reference evidence="18 19" key="1">
    <citation type="submission" date="2017-12" db="EMBL/GenBank/DDBJ databases">
        <title>Hemimetabolous genomes reveal molecular basis of termite eusociality.</title>
        <authorList>
            <person name="Harrison M.C."/>
            <person name="Jongepier E."/>
            <person name="Robertson H.M."/>
            <person name="Arning N."/>
            <person name="Bitard-Feildel T."/>
            <person name="Chao H."/>
            <person name="Childers C.P."/>
            <person name="Dinh H."/>
            <person name="Doddapaneni H."/>
            <person name="Dugan S."/>
            <person name="Gowin J."/>
            <person name="Greiner C."/>
            <person name="Han Y."/>
            <person name="Hu H."/>
            <person name="Hughes D.S.T."/>
            <person name="Huylmans A.-K."/>
            <person name="Kemena C."/>
            <person name="Kremer L.P.M."/>
            <person name="Lee S.L."/>
            <person name="Lopez-Ezquerra A."/>
            <person name="Mallet L."/>
            <person name="Monroy-Kuhn J.M."/>
            <person name="Moser A."/>
            <person name="Murali S.C."/>
            <person name="Muzny D.M."/>
            <person name="Otani S."/>
            <person name="Piulachs M.-D."/>
            <person name="Poelchau M."/>
            <person name="Qu J."/>
            <person name="Schaub F."/>
            <person name="Wada-Katsumata A."/>
            <person name="Worley K.C."/>
            <person name="Xie Q."/>
            <person name="Ylla G."/>
            <person name="Poulsen M."/>
            <person name="Gibbs R.A."/>
            <person name="Schal C."/>
            <person name="Richards S."/>
            <person name="Belles X."/>
            <person name="Korb J."/>
            <person name="Bornberg-Bauer E."/>
        </authorList>
    </citation>
    <scope>NUCLEOTIDE SEQUENCE [LARGE SCALE GENOMIC DNA]</scope>
    <source>
        <tissue evidence="18">Whole body</tissue>
    </source>
</reference>
<dbReference type="Pfam" id="PF00644">
    <property type="entry name" value="PARP"/>
    <property type="match status" value="1"/>
</dbReference>
<comment type="subcellular location">
    <subcellularLocation>
        <location evidence="1">Endoplasmic reticulum membrane</location>
        <topology evidence="1">Single-pass type IV membrane protein</topology>
    </subcellularLocation>
</comment>
<dbReference type="PANTHER" id="PTHR21328">
    <property type="entry name" value="POLY ADP-RIBOSE POLYMERASE FAMILY, MEMBER PARP"/>
    <property type="match status" value="1"/>
</dbReference>
<evidence type="ECO:0000256" key="5">
    <source>
        <dbReference type="ARBA" id="ARBA00022695"/>
    </source>
</evidence>
<dbReference type="GO" id="GO:0005789">
    <property type="term" value="C:endoplasmic reticulum membrane"/>
    <property type="evidence" value="ECO:0007669"/>
    <property type="project" value="UniProtKB-SubCell"/>
</dbReference>
<evidence type="ECO:0000256" key="15">
    <source>
        <dbReference type="RuleBase" id="RU362114"/>
    </source>
</evidence>
<keyword evidence="11" id="KW-0834">Unfolded protein response</keyword>
<dbReference type="GO" id="GO:0016779">
    <property type="term" value="F:nucleotidyltransferase activity"/>
    <property type="evidence" value="ECO:0007669"/>
    <property type="project" value="UniProtKB-KW"/>
</dbReference>
<evidence type="ECO:0000256" key="4">
    <source>
        <dbReference type="ARBA" id="ARBA00022692"/>
    </source>
</evidence>
<feature type="domain" description="PARP catalytic" evidence="17">
    <location>
        <begin position="1"/>
        <end position="218"/>
    </location>
</feature>
<comment type="function">
    <text evidence="13">Intracellular mono-ADP-ribosyltransferase that plays a role in different processes, such as protein translation and unfolded protein response (UPR), through the mono-ADP-ribosylation of proteins involved in those processes. Acts as an inhibitor of protein translation by catalyzing mono-ADP-ribosylation of ribosomal subunits, such as RPL14 and RPS6, thereby inhibiting polysome assembly and mRNA loading. Mono-ADP-ribosylation of ribosomal subunits is promoted by NMNAT2. Involved in the unfolded protein response (UPR) by ADP-ribosylating and activating EIF2AK3 and ERN1, two important UPR effectors. May also mediate mono-ADP-ribosylation of karyopherin KPNB1 a nuclear import factor. May not modify proteins on arginine or cysteine residues compared to other mono-ADP-ribosyltransferases.</text>
</comment>
<evidence type="ECO:0000256" key="1">
    <source>
        <dbReference type="ARBA" id="ARBA00004163"/>
    </source>
</evidence>
<evidence type="ECO:0000256" key="2">
    <source>
        <dbReference type="ARBA" id="ARBA00022676"/>
    </source>
</evidence>
<keyword evidence="6" id="KW-0013">ADP-ribosylation</keyword>
<dbReference type="AlphaFoldDB" id="A0A2J7R3T8"/>
<evidence type="ECO:0000256" key="16">
    <source>
        <dbReference type="SAM" id="Phobius"/>
    </source>
</evidence>
<evidence type="ECO:0000313" key="19">
    <source>
        <dbReference type="Proteomes" id="UP000235965"/>
    </source>
</evidence>
<organism evidence="18 19">
    <name type="scientific">Cryptotermes secundus</name>
    <dbReference type="NCBI Taxonomy" id="105785"/>
    <lineage>
        <taxon>Eukaryota</taxon>
        <taxon>Metazoa</taxon>
        <taxon>Ecdysozoa</taxon>
        <taxon>Arthropoda</taxon>
        <taxon>Hexapoda</taxon>
        <taxon>Insecta</taxon>
        <taxon>Pterygota</taxon>
        <taxon>Neoptera</taxon>
        <taxon>Polyneoptera</taxon>
        <taxon>Dictyoptera</taxon>
        <taxon>Blattodea</taxon>
        <taxon>Blattoidea</taxon>
        <taxon>Termitoidae</taxon>
        <taxon>Kalotermitidae</taxon>
        <taxon>Cryptotermitinae</taxon>
        <taxon>Cryptotermes</taxon>
    </lineage>
</organism>
<dbReference type="Proteomes" id="UP000235965">
    <property type="component" value="Unassembled WGS sequence"/>
</dbReference>
<gene>
    <name evidence="18" type="ORF">B7P43_G04126</name>
</gene>
<evidence type="ECO:0000256" key="13">
    <source>
        <dbReference type="ARBA" id="ARBA00056446"/>
    </source>
</evidence>
<keyword evidence="4 16" id="KW-0812">Transmembrane</keyword>
<dbReference type="Gene3D" id="3.90.228.10">
    <property type="match status" value="1"/>
</dbReference>
<evidence type="ECO:0000256" key="11">
    <source>
        <dbReference type="ARBA" id="ARBA00023230"/>
    </source>
</evidence>
<evidence type="ECO:0000256" key="12">
    <source>
        <dbReference type="ARBA" id="ARBA00024347"/>
    </source>
</evidence>
<proteinExistence type="inferred from homology"/>
<comment type="subunit">
    <text evidence="14">Interacts with KPNB1.</text>
</comment>
<dbReference type="FunFam" id="3.90.228.10:FF:000005">
    <property type="entry name" value="Poly [ADP-ribose] polymerase"/>
    <property type="match status" value="1"/>
</dbReference>
<evidence type="ECO:0000256" key="10">
    <source>
        <dbReference type="ARBA" id="ARBA00023136"/>
    </source>
</evidence>
<evidence type="ECO:0000259" key="17">
    <source>
        <dbReference type="PROSITE" id="PS51059"/>
    </source>
</evidence>
<sequence>MPTLTQLVQELYDPDVYQKIGLVIDLLHWLLVELKDIQIKSVPKSEFGAIMGCVHCETAAPAPNLIFQLVGNPCGTNEMRWKEVSRGHKTLYAFHGSRLDNFHSILHYGLQKHFSKNSLFGHGIYLSSELSVSLPYSPMGYGWRWSTVGREMSCVALCEVVDHPDVKYQDKESARSRSMAMDSMGGEVPDKYYVVLNSDLVKVRYLLVYNRNLPQARSEGSGSWLRWMGRHKLLTFMLCYVVLLVSVGLSSSQLAQQFYHLVLKRTGL</sequence>
<evidence type="ECO:0000256" key="8">
    <source>
        <dbReference type="ARBA" id="ARBA00022989"/>
    </source>
</evidence>
<keyword evidence="19" id="KW-1185">Reference proteome</keyword>
<dbReference type="InterPro" id="IPR012317">
    <property type="entry name" value="Poly(ADP-ribose)pol_cat_dom"/>
</dbReference>
<protein>
    <recommendedName>
        <fullName evidence="15">Poly [ADP-ribose] polymerase</fullName>
        <shortName evidence="15">PARP</shortName>
        <ecNumber evidence="15">2.4.2.-</ecNumber>
    </recommendedName>
</protein>
<keyword evidence="3 15" id="KW-0808">Transferase</keyword>
<comment type="caution">
    <text evidence="18">The sequence shown here is derived from an EMBL/GenBank/DDBJ whole genome shotgun (WGS) entry which is preliminary data.</text>
</comment>
<dbReference type="SUPFAM" id="SSF56399">
    <property type="entry name" value="ADP-ribosylation"/>
    <property type="match status" value="1"/>
</dbReference>
<dbReference type="OrthoDB" id="19501at2759"/>
<evidence type="ECO:0000256" key="3">
    <source>
        <dbReference type="ARBA" id="ARBA00022679"/>
    </source>
</evidence>
<keyword evidence="10 16" id="KW-0472">Membrane</keyword>
<keyword evidence="7" id="KW-0256">Endoplasmic reticulum</keyword>
<evidence type="ECO:0000256" key="6">
    <source>
        <dbReference type="ARBA" id="ARBA00022765"/>
    </source>
</evidence>
<accession>A0A2J7R3T8</accession>
<name>A0A2J7R3T8_9NEOP</name>
<evidence type="ECO:0000256" key="14">
    <source>
        <dbReference type="ARBA" id="ARBA00062100"/>
    </source>
</evidence>
<evidence type="ECO:0000313" key="18">
    <source>
        <dbReference type="EMBL" id="PNF35503.1"/>
    </source>
</evidence>
<dbReference type="PROSITE" id="PS51059">
    <property type="entry name" value="PARP_CATALYTIC"/>
    <property type="match status" value="1"/>
</dbReference>
<feature type="transmembrane region" description="Helical" evidence="16">
    <location>
        <begin position="233"/>
        <end position="255"/>
    </location>
</feature>
<dbReference type="InterPro" id="IPR051838">
    <property type="entry name" value="ARTD_PARP"/>
</dbReference>
<keyword evidence="2 15" id="KW-0328">Glycosyltransferase</keyword>
<evidence type="ECO:0000256" key="9">
    <source>
        <dbReference type="ARBA" id="ARBA00023027"/>
    </source>
</evidence>
<dbReference type="EMBL" id="NEVH01007818">
    <property type="protein sequence ID" value="PNF35503.1"/>
    <property type="molecule type" value="Genomic_DNA"/>
</dbReference>
<dbReference type="GO" id="GO:0006986">
    <property type="term" value="P:response to unfolded protein"/>
    <property type="evidence" value="ECO:0007669"/>
    <property type="project" value="UniProtKB-KW"/>
</dbReference>
<comment type="similarity">
    <text evidence="12">Belongs to the ARTD/PARP family.</text>
</comment>
<keyword evidence="9 15" id="KW-0520">NAD</keyword>
<evidence type="ECO:0000256" key="7">
    <source>
        <dbReference type="ARBA" id="ARBA00022824"/>
    </source>
</evidence>
<dbReference type="GO" id="GO:0003950">
    <property type="term" value="F:NAD+ poly-ADP-ribosyltransferase activity"/>
    <property type="evidence" value="ECO:0007669"/>
    <property type="project" value="UniProtKB-UniRule"/>
</dbReference>